<accession>A0A5B7KBT3</accession>
<protein>
    <recommendedName>
        <fullName evidence="1">Collagen type XV/XVIII trimerization domain-containing protein</fullName>
    </recommendedName>
</protein>
<evidence type="ECO:0000313" key="2">
    <source>
        <dbReference type="EMBL" id="MPD04306.1"/>
    </source>
</evidence>
<dbReference type="InterPro" id="IPR045463">
    <property type="entry name" value="XV/XVIII_trimerization_dom"/>
</dbReference>
<dbReference type="Proteomes" id="UP000324222">
    <property type="component" value="Unassembled WGS sequence"/>
</dbReference>
<feature type="domain" description="Collagen type XV/XVIII trimerization" evidence="1">
    <location>
        <begin position="33"/>
        <end position="64"/>
    </location>
</feature>
<name>A0A5B7KBT3_PORTR</name>
<dbReference type="AlphaFoldDB" id="A0A5B7KBT3"/>
<keyword evidence="3" id="KW-1185">Reference proteome</keyword>
<proteinExistence type="predicted"/>
<gene>
    <name evidence="2" type="ORF">E2C01_099985</name>
</gene>
<dbReference type="Gene3D" id="3.40.1620.70">
    <property type="match status" value="1"/>
</dbReference>
<reference evidence="2 3" key="1">
    <citation type="submission" date="2019-05" db="EMBL/GenBank/DDBJ databases">
        <title>Another draft genome of Portunus trituberculatus and its Hox gene families provides insights of decapod evolution.</title>
        <authorList>
            <person name="Jeong J.-H."/>
            <person name="Song I."/>
            <person name="Kim S."/>
            <person name="Choi T."/>
            <person name="Kim D."/>
            <person name="Ryu S."/>
            <person name="Kim W."/>
        </authorList>
    </citation>
    <scope>NUCLEOTIDE SEQUENCE [LARGE SCALE GENOMIC DNA]</scope>
    <source>
        <tissue evidence="2">Muscle</tissue>
    </source>
</reference>
<evidence type="ECO:0000259" key="1">
    <source>
        <dbReference type="Pfam" id="PF20010"/>
    </source>
</evidence>
<evidence type="ECO:0000313" key="3">
    <source>
        <dbReference type="Proteomes" id="UP000324222"/>
    </source>
</evidence>
<organism evidence="2 3">
    <name type="scientific">Portunus trituberculatus</name>
    <name type="common">Swimming crab</name>
    <name type="synonym">Neptunus trituberculatus</name>
    <dbReference type="NCBI Taxonomy" id="210409"/>
    <lineage>
        <taxon>Eukaryota</taxon>
        <taxon>Metazoa</taxon>
        <taxon>Ecdysozoa</taxon>
        <taxon>Arthropoda</taxon>
        <taxon>Crustacea</taxon>
        <taxon>Multicrustacea</taxon>
        <taxon>Malacostraca</taxon>
        <taxon>Eumalacostraca</taxon>
        <taxon>Eucarida</taxon>
        <taxon>Decapoda</taxon>
        <taxon>Pleocyemata</taxon>
        <taxon>Brachyura</taxon>
        <taxon>Eubrachyura</taxon>
        <taxon>Portunoidea</taxon>
        <taxon>Portunidae</taxon>
        <taxon>Portuninae</taxon>
        <taxon>Portunus</taxon>
    </lineage>
</organism>
<dbReference type="Pfam" id="PF20010">
    <property type="entry name" value="Collagen_trimer"/>
    <property type="match status" value="1"/>
</dbReference>
<sequence length="79" mass="8753">MEEINRGIQKTGINVMRSPSIEVYGQTALSTPQMSDMSPVGTLAFLLDEEALLVRITMGWRMVNVSTDTQTLGHEVRLS</sequence>
<dbReference type="EMBL" id="VSRR010140422">
    <property type="protein sequence ID" value="MPD04306.1"/>
    <property type="molecule type" value="Genomic_DNA"/>
</dbReference>
<comment type="caution">
    <text evidence="2">The sequence shown here is derived from an EMBL/GenBank/DDBJ whole genome shotgun (WGS) entry which is preliminary data.</text>
</comment>